<dbReference type="Proteomes" id="UP000244090">
    <property type="component" value="Unassembled WGS sequence"/>
</dbReference>
<dbReference type="InterPro" id="IPR016192">
    <property type="entry name" value="APOBEC/CMP_deaminase_Zn-bd"/>
</dbReference>
<dbReference type="GO" id="GO:0009231">
    <property type="term" value="P:riboflavin biosynthetic process"/>
    <property type="evidence" value="ECO:0007669"/>
    <property type="project" value="UniProtKB-UniPathway"/>
</dbReference>
<evidence type="ECO:0000256" key="15">
    <source>
        <dbReference type="PIRSR" id="PIRSR006769-3"/>
    </source>
</evidence>
<dbReference type="AlphaFoldDB" id="A0A2T6C069"/>
<dbReference type="PANTHER" id="PTHR38011:SF7">
    <property type="entry name" value="2,5-DIAMINO-6-RIBOSYLAMINO-4(3H)-PYRIMIDINONE 5'-PHOSPHATE REDUCTASE"/>
    <property type="match status" value="1"/>
</dbReference>
<evidence type="ECO:0000256" key="12">
    <source>
        <dbReference type="PIRNR" id="PIRNR006769"/>
    </source>
</evidence>
<keyword evidence="18" id="KW-1185">Reference proteome</keyword>
<evidence type="ECO:0000256" key="2">
    <source>
        <dbReference type="ARBA" id="ARBA00004882"/>
    </source>
</evidence>
<evidence type="ECO:0000256" key="5">
    <source>
        <dbReference type="ARBA" id="ARBA00007417"/>
    </source>
</evidence>
<dbReference type="PROSITE" id="PS00903">
    <property type="entry name" value="CYT_DCMP_DEAMINASES_1"/>
    <property type="match status" value="1"/>
</dbReference>
<keyword evidence="6 12" id="KW-0686">Riboflavin biosynthesis</keyword>
<feature type="domain" description="CMP/dCMP-type deaminase" evidence="16">
    <location>
        <begin position="3"/>
        <end position="127"/>
    </location>
</feature>
<dbReference type="SUPFAM" id="SSF53597">
    <property type="entry name" value="Dihydrofolate reductase-like"/>
    <property type="match status" value="1"/>
</dbReference>
<dbReference type="InterPro" id="IPR016193">
    <property type="entry name" value="Cytidine_deaminase-like"/>
</dbReference>
<evidence type="ECO:0000256" key="10">
    <source>
        <dbReference type="ARBA" id="ARBA00023002"/>
    </source>
</evidence>
<comment type="pathway">
    <text evidence="3 12">Cofactor biosynthesis; riboflavin biosynthesis; 5-amino-6-(D-ribitylamino)uracil from GTP: step 3/4.</text>
</comment>
<evidence type="ECO:0000256" key="14">
    <source>
        <dbReference type="PIRSR" id="PIRSR006769-2"/>
    </source>
</evidence>
<feature type="binding site" evidence="15">
    <location>
        <position position="52"/>
    </location>
    <ligand>
        <name>Zn(2+)</name>
        <dbReference type="ChEBI" id="CHEBI:29105"/>
        <note>catalytic</note>
    </ligand>
</feature>
<evidence type="ECO:0000313" key="18">
    <source>
        <dbReference type="Proteomes" id="UP000244090"/>
    </source>
</evidence>
<feature type="binding site" evidence="14">
    <location>
        <position position="209"/>
    </location>
    <ligand>
        <name>NADP(+)</name>
        <dbReference type="ChEBI" id="CHEBI:58349"/>
    </ligand>
</feature>
<dbReference type="RefSeq" id="WP_245896818.1">
    <property type="nucleotide sequence ID" value="NZ_QBKT01000004.1"/>
</dbReference>
<evidence type="ECO:0000256" key="6">
    <source>
        <dbReference type="ARBA" id="ARBA00022619"/>
    </source>
</evidence>
<dbReference type="PANTHER" id="PTHR38011">
    <property type="entry name" value="DIHYDROFOLATE REDUCTASE FAMILY PROTEIN (AFU_ORTHOLOGUE AFUA_8G06820)"/>
    <property type="match status" value="1"/>
</dbReference>
<evidence type="ECO:0000256" key="13">
    <source>
        <dbReference type="PIRSR" id="PIRSR006769-1"/>
    </source>
</evidence>
<gene>
    <name evidence="17" type="ORF">C8N46_104352</name>
</gene>
<evidence type="ECO:0000256" key="9">
    <source>
        <dbReference type="ARBA" id="ARBA00022857"/>
    </source>
</evidence>
<organism evidence="17 18">
    <name type="scientific">Kordia periserrulae</name>
    <dbReference type="NCBI Taxonomy" id="701523"/>
    <lineage>
        <taxon>Bacteria</taxon>
        <taxon>Pseudomonadati</taxon>
        <taxon>Bacteroidota</taxon>
        <taxon>Flavobacteriia</taxon>
        <taxon>Flavobacteriales</taxon>
        <taxon>Flavobacteriaceae</taxon>
        <taxon>Kordia</taxon>
    </lineage>
</organism>
<dbReference type="Pfam" id="PF01872">
    <property type="entry name" value="RibD_C"/>
    <property type="match status" value="1"/>
</dbReference>
<reference evidence="17 18" key="1">
    <citation type="submission" date="2018-04" db="EMBL/GenBank/DDBJ databases">
        <title>Genomic Encyclopedia of Archaeal and Bacterial Type Strains, Phase II (KMG-II): from individual species to whole genera.</title>
        <authorList>
            <person name="Goeker M."/>
        </authorList>
    </citation>
    <scope>NUCLEOTIDE SEQUENCE [LARGE SCALE GENOMIC DNA]</scope>
    <source>
        <strain evidence="17 18">DSM 25731</strain>
    </source>
</reference>
<dbReference type="Pfam" id="PF00383">
    <property type="entry name" value="dCMP_cyt_deam_1"/>
    <property type="match status" value="1"/>
</dbReference>
<comment type="catalytic activity">
    <reaction evidence="12">
        <text>2,5-diamino-6-hydroxy-4-(5-phosphoribosylamino)-pyrimidine + H2O + H(+) = 5-amino-6-(5-phospho-D-ribosylamino)uracil + NH4(+)</text>
        <dbReference type="Rhea" id="RHEA:21868"/>
        <dbReference type="ChEBI" id="CHEBI:15377"/>
        <dbReference type="ChEBI" id="CHEBI:15378"/>
        <dbReference type="ChEBI" id="CHEBI:28938"/>
        <dbReference type="ChEBI" id="CHEBI:58453"/>
        <dbReference type="ChEBI" id="CHEBI:58614"/>
        <dbReference type="EC" id="3.5.4.26"/>
    </reaction>
</comment>
<feature type="binding site" evidence="14">
    <location>
        <position position="158"/>
    </location>
    <ligand>
        <name>NADP(+)</name>
        <dbReference type="ChEBI" id="CHEBI:58349"/>
    </ligand>
</feature>
<dbReference type="PIRSF" id="PIRSF006769">
    <property type="entry name" value="RibD"/>
    <property type="match status" value="1"/>
</dbReference>
<sequence length="348" mass="39053">MAFAHETYMKRCLQLAANGLPAAMPNPSVGAVIVHNDVIIGEGYTNAYGGNHAEVNAIASVRDKSLLKESTIYVSLEPCSHFGKTPPCSDLIIKHQIPKVVIGTIDPFAKVAGRGVQKLKDAGCEVVLNVLKDECVASNKRFFTFHQHKRPYIILKWAQTQDGFIDKIRNENDAVQPNWITNEYSRQLVHKWRSEEAAILVGTNTAITDNPKLNTRDWQGENPVRIVLDRSLRIPAEYALLDETIKTIVLTEKENVSSENRIFETIDFSKNLPQQICDVLYRYDLQSVIIEGGKQTLQTFIDANLWDEARVFTGKTVFQQGIEAPTFTGTLQSQKSISDDTLEIYTND</sequence>
<evidence type="ECO:0000256" key="4">
    <source>
        <dbReference type="ARBA" id="ARBA00005259"/>
    </source>
</evidence>
<evidence type="ECO:0000313" key="17">
    <source>
        <dbReference type="EMBL" id="PTX61708.1"/>
    </source>
</evidence>
<feature type="binding site" evidence="14">
    <location>
        <position position="213"/>
    </location>
    <ligand>
        <name>substrate</name>
    </ligand>
</feature>
<dbReference type="PROSITE" id="PS51747">
    <property type="entry name" value="CYT_DCMP_DEAMINASES_2"/>
    <property type="match status" value="1"/>
</dbReference>
<feature type="binding site" evidence="14">
    <location>
        <position position="216"/>
    </location>
    <ligand>
        <name>substrate</name>
    </ligand>
</feature>
<evidence type="ECO:0000256" key="7">
    <source>
        <dbReference type="ARBA" id="ARBA00022723"/>
    </source>
</evidence>
<feature type="active site" description="Proton donor" evidence="13">
    <location>
        <position position="54"/>
    </location>
</feature>
<dbReference type="Gene3D" id="3.40.430.10">
    <property type="entry name" value="Dihydrofolate Reductase, subunit A"/>
    <property type="match status" value="1"/>
</dbReference>
<dbReference type="InterPro" id="IPR002125">
    <property type="entry name" value="CMP_dCMP_dom"/>
</dbReference>
<dbReference type="NCBIfam" id="TIGR00326">
    <property type="entry name" value="eubact_ribD"/>
    <property type="match status" value="1"/>
</dbReference>
<feature type="binding site" evidence="14">
    <location>
        <position position="205"/>
    </location>
    <ligand>
        <name>NADP(+)</name>
        <dbReference type="ChEBI" id="CHEBI:58349"/>
    </ligand>
</feature>
<comment type="similarity">
    <text evidence="5 12">In the C-terminal section; belongs to the HTP reductase family.</text>
</comment>
<evidence type="ECO:0000256" key="1">
    <source>
        <dbReference type="ARBA" id="ARBA00002151"/>
    </source>
</evidence>
<comment type="catalytic activity">
    <reaction evidence="12">
        <text>5-amino-6-(5-phospho-D-ribitylamino)uracil + NADP(+) = 5-amino-6-(5-phospho-D-ribosylamino)uracil + NADPH + H(+)</text>
        <dbReference type="Rhea" id="RHEA:17845"/>
        <dbReference type="ChEBI" id="CHEBI:15378"/>
        <dbReference type="ChEBI" id="CHEBI:57783"/>
        <dbReference type="ChEBI" id="CHEBI:58349"/>
        <dbReference type="ChEBI" id="CHEBI:58421"/>
        <dbReference type="ChEBI" id="CHEBI:58453"/>
        <dbReference type="EC" id="1.1.1.193"/>
    </reaction>
</comment>
<feature type="binding site" evidence="15">
    <location>
        <position position="88"/>
    </location>
    <ligand>
        <name>Zn(2+)</name>
        <dbReference type="ChEBI" id="CHEBI:29105"/>
        <note>catalytic</note>
    </ligand>
</feature>
<keyword evidence="12" id="KW-0378">Hydrolase</keyword>
<evidence type="ECO:0000256" key="3">
    <source>
        <dbReference type="ARBA" id="ARBA00004910"/>
    </source>
</evidence>
<accession>A0A2T6C069</accession>
<evidence type="ECO:0000259" key="16">
    <source>
        <dbReference type="PROSITE" id="PS51747"/>
    </source>
</evidence>
<proteinExistence type="inferred from homology"/>
<keyword evidence="9 12" id="KW-0521">NADP</keyword>
<dbReference type="EC" id="1.1.1.193" evidence="12"/>
<comment type="cofactor">
    <cofactor evidence="12 15">
        <name>Zn(2+)</name>
        <dbReference type="ChEBI" id="CHEBI:29105"/>
    </cofactor>
    <text evidence="12 15">Binds 1 zinc ion.</text>
</comment>
<dbReference type="GO" id="GO:0008835">
    <property type="term" value="F:diaminohydroxyphosphoribosylaminopyrimidine deaminase activity"/>
    <property type="evidence" value="ECO:0007669"/>
    <property type="project" value="UniProtKB-EC"/>
</dbReference>
<dbReference type="Gene3D" id="3.40.140.10">
    <property type="entry name" value="Cytidine Deaminase, domain 2"/>
    <property type="match status" value="1"/>
</dbReference>
<keyword evidence="10 12" id="KW-0560">Oxidoreductase</keyword>
<name>A0A2T6C069_9FLAO</name>
<comment type="pathway">
    <text evidence="2 12">Cofactor biosynthesis; riboflavin biosynthesis; 5-amino-6-(D-ribitylamino)uracil from GTP: step 2/4.</text>
</comment>
<keyword evidence="8 12" id="KW-0862">Zinc</keyword>
<feature type="binding site" evidence="14">
    <location>
        <position position="193"/>
    </location>
    <ligand>
        <name>substrate</name>
    </ligand>
</feature>
<dbReference type="CDD" id="cd01284">
    <property type="entry name" value="Riboflavin_deaminase-reductase"/>
    <property type="match status" value="1"/>
</dbReference>
<evidence type="ECO:0000256" key="8">
    <source>
        <dbReference type="ARBA" id="ARBA00022833"/>
    </source>
</evidence>
<evidence type="ECO:0000256" key="11">
    <source>
        <dbReference type="ARBA" id="ARBA00023268"/>
    </source>
</evidence>
<dbReference type="GO" id="GO:0008270">
    <property type="term" value="F:zinc ion binding"/>
    <property type="evidence" value="ECO:0007669"/>
    <property type="project" value="InterPro"/>
</dbReference>
<keyword evidence="7 12" id="KW-0479">Metal-binding</keyword>
<comment type="function">
    <text evidence="1 12">Converts 2,5-diamino-6-(ribosylamino)-4(3h)-pyrimidinone 5'-phosphate into 5-amino-6-(ribosylamino)-2,4(1h,3h)-pyrimidinedione 5'-phosphate.</text>
</comment>
<dbReference type="InterPro" id="IPR004794">
    <property type="entry name" value="Eubact_RibD"/>
</dbReference>
<dbReference type="InterPro" id="IPR050765">
    <property type="entry name" value="Riboflavin_Biosynth_HTPR"/>
</dbReference>
<dbReference type="InterPro" id="IPR002734">
    <property type="entry name" value="RibDG_C"/>
</dbReference>
<dbReference type="InterPro" id="IPR024072">
    <property type="entry name" value="DHFR-like_dom_sf"/>
</dbReference>
<feature type="binding site" evidence="14">
    <location>
        <position position="179"/>
    </location>
    <ligand>
        <name>NADP(+)</name>
        <dbReference type="ChEBI" id="CHEBI:58349"/>
    </ligand>
</feature>
<dbReference type="EC" id="3.5.4.26" evidence="12"/>
<dbReference type="UniPathway" id="UPA00275">
    <property type="reaction ID" value="UER00401"/>
</dbReference>
<feature type="binding site" evidence="14">
    <location>
        <position position="291"/>
    </location>
    <ligand>
        <name>substrate</name>
    </ligand>
</feature>
<feature type="binding site" evidence="15">
    <location>
        <position position="79"/>
    </location>
    <ligand>
        <name>Zn(2+)</name>
        <dbReference type="ChEBI" id="CHEBI:29105"/>
        <note>catalytic</note>
    </ligand>
</feature>
<dbReference type="EMBL" id="QBKT01000004">
    <property type="protein sequence ID" value="PTX61708.1"/>
    <property type="molecule type" value="Genomic_DNA"/>
</dbReference>
<comment type="caution">
    <text evidence="17">The sequence shown here is derived from an EMBL/GenBank/DDBJ whole genome shotgun (WGS) entry which is preliminary data.</text>
</comment>
<dbReference type="GO" id="GO:0008703">
    <property type="term" value="F:5-amino-6-(5-phosphoribosylamino)uracil reductase activity"/>
    <property type="evidence" value="ECO:0007669"/>
    <property type="project" value="UniProtKB-EC"/>
</dbReference>
<protein>
    <recommendedName>
        <fullName evidence="12">Riboflavin biosynthesis protein RibD</fullName>
    </recommendedName>
    <domain>
        <recommendedName>
            <fullName evidence="12">Diaminohydroxyphosphoribosylaminopyrimidine deaminase</fullName>
            <shortName evidence="12">DRAP deaminase</shortName>
            <ecNumber evidence="12">3.5.4.26</ecNumber>
        </recommendedName>
        <alternativeName>
            <fullName evidence="12">Riboflavin-specific deaminase</fullName>
        </alternativeName>
    </domain>
    <domain>
        <recommendedName>
            <fullName evidence="12">5-amino-6-(5-phosphoribosylamino)uracil reductase</fullName>
            <ecNumber evidence="12">1.1.1.193</ecNumber>
        </recommendedName>
        <alternativeName>
            <fullName evidence="12">HTP reductase</fullName>
        </alternativeName>
    </domain>
</protein>
<comment type="similarity">
    <text evidence="4 12">In the N-terminal section; belongs to the cytidine and deoxycytidylate deaminase family.</text>
</comment>
<keyword evidence="11" id="KW-0511">Multifunctional enzyme</keyword>
<dbReference type="SUPFAM" id="SSF53927">
    <property type="entry name" value="Cytidine deaminase-like"/>
    <property type="match status" value="1"/>
</dbReference>